<sequence>MKENIYYRYNFYTLEQKVREKEFIDILEADSLLKCSIESFLKTIVDSLYSVVADGITINSSDIKSIDEDEINNHIYSTNH</sequence>
<gene>
    <name evidence="1" type="ORF">EZS27_028311</name>
</gene>
<accession>A0A5J4QL27</accession>
<reference evidence="1" key="1">
    <citation type="submission" date="2019-03" db="EMBL/GenBank/DDBJ databases">
        <title>Single cell metagenomics reveals metabolic interactions within the superorganism composed of flagellate Streblomastix strix and complex community of Bacteroidetes bacteria on its surface.</title>
        <authorList>
            <person name="Treitli S.C."/>
            <person name="Kolisko M."/>
            <person name="Husnik F."/>
            <person name="Keeling P."/>
            <person name="Hampl V."/>
        </authorList>
    </citation>
    <scope>NUCLEOTIDE SEQUENCE</scope>
    <source>
        <strain evidence="1">STM</strain>
    </source>
</reference>
<comment type="caution">
    <text evidence="1">The sequence shown here is derived from an EMBL/GenBank/DDBJ whole genome shotgun (WGS) entry which is preliminary data.</text>
</comment>
<name>A0A5J4QL27_9ZZZZ</name>
<dbReference type="EMBL" id="SNRY01003125">
    <property type="protein sequence ID" value="KAA6322115.1"/>
    <property type="molecule type" value="Genomic_DNA"/>
</dbReference>
<evidence type="ECO:0000313" key="1">
    <source>
        <dbReference type="EMBL" id="KAA6322115.1"/>
    </source>
</evidence>
<proteinExistence type="predicted"/>
<organism evidence="1">
    <name type="scientific">termite gut metagenome</name>
    <dbReference type="NCBI Taxonomy" id="433724"/>
    <lineage>
        <taxon>unclassified sequences</taxon>
        <taxon>metagenomes</taxon>
        <taxon>organismal metagenomes</taxon>
    </lineage>
</organism>
<dbReference type="AlphaFoldDB" id="A0A5J4QL27"/>
<protein>
    <submittedName>
        <fullName evidence="1">Uncharacterized protein</fullName>
    </submittedName>
</protein>